<protein>
    <recommendedName>
        <fullName evidence="3">MULE transposase domain-containing protein</fullName>
    </recommendedName>
</protein>
<evidence type="ECO:0000313" key="2">
    <source>
        <dbReference type="Proteomes" id="UP001150217"/>
    </source>
</evidence>
<keyword evidence="2" id="KW-1185">Reference proteome</keyword>
<organism evidence="1 2">
    <name type="scientific">Lentinula lateritia</name>
    <dbReference type="NCBI Taxonomy" id="40482"/>
    <lineage>
        <taxon>Eukaryota</taxon>
        <taxon>Fungi</taxon>
        <taxon>Dikarya</taxon>
        <taxon>Basidiomycota</taxon>
        <taxon>Agaricomycotina</taxon>
        <taxon>Agaricomycetes</taxon>
        <taxon>Agaricomycetidae</taxon>
        <taxon>Agaricales</taxon>
        <taxon>Marasmiineae</taxon>
        <taxon>Omphalotaceae</taxon>
        <taxon>Lentinula</taxon>
    </lineage>
</organism>
<evidence type="ECO:0000313" key="1">
    <source>
        <dbReference type="EMBL" id="KAJ4463941.1"/>
    </source>
</evidence>
<comment type="caution">
    <text evidence="1">The sequence shown here is derived from an EMBL/GenBank/DDBJ whole genome shotgun (WGS) entry which is preliminary data.</text>
</comment>
<name>A0ABQ8V1B8_9AGAR</name>
<reference evidence="1" key="1">
    <citation type="submission" date="2022-08" db="EMBL/GenBank/DDBJ databases">
        <title>A Global Phylogenomic Analysis of the Shiitake Genus Lentinula.</title>
        <authorList>
            <consortium name="DOE Joint Genome Institute"/>
            <person name="Sierra-Patev S."/>
            <person name="Min B."/>
            <person name="Naranjo-Ortiz M."/>
            <person name="Looney B."/>
            <person name="Konkel Z."/>
            <person name="Slot J.C."/>
            <person name="Sakamoto Y."/>
            <person name="Steenwyk J.L."/>
            <person name="Rokas A."/>
            <person name="Carro J."/>
            <person name="Camarero S."/>
            <person name="Ferreira P."/>
            <person name="Molpeceres G."/>
            <person name="Ruiz-Duenas F.J."/>
            <person name="Serrano A."/>
            <person name="Henrissat B."/>
            <person name="Drula E."/>
            <person name="Hughes K.W."/>
            <person name="Mata J.L."/>
            <person name="Ishikawa N.K."/>
            <person name="Vargas-Isla R."/>
            <person name="Ushijima S."/>
            <person name="Smith C.A."/>
            <person name="Ahrendt S."/>
            <person name="Andreopoulos W."/>
            <person name="He G."/>
            <person name="Labutti K."/>
            <person name="Lipzen A."/>
            <person name="Ng V."/>
            <person name="Riley R."/>
            <person name="Sandor L."/>
            <person name="Barry K."/>
            <person name="Martinez A.T."/>
            <person name="Xiao Y."/>
            <person name="Gibbons J.G."/>
            <person name="Terashima K."/>
            <person name="Grigoriev I.V."/>
            <person name="Hibbett D.S."/>
        </authorList>
    </citation>
    <scope>NUCLEOTIDE SEQUENCE</scope>
    <source>
        <strain evidence="1">RHP3577 ss4</strain>
    </source>
</reference>
<accession>A0ABQ8V1B8</accession>
<dbReference type="EMBL" id="JANVFT010000149">
    <property type="protein sequence ID" value="KAJ4463941.1"/>
    <property type="molecule type" value="Genomic_DNA"/>
</dbReference>
<gene>
    <name evidence="1" type="ORF">C8R41DRAFT_898716</name>
</gene>
<evidence type="ECO:0008006" key="3">
    <source>
        <dbReference type="Google" id="ProtNLM"/>
    </source>
</evidence>
<sequence>MHMTASLTAVQEQNQQMYDARLYHGMKEWDPRTANICYIILPSDNYNVHNWLDPQSKEYNTTIAEAVFHYHARANMNECFKICISTKEMNEAANKYTHHSQLILNGTFGICSSSLLLFIAMAVDEDRKGLLDHWKTHLVRKYSMFNPYTCITDTDMKERGVLLQVWNEITLLICRFHRLKKVLTGSQGDYWKNHVREHLHIYHSANPEAKSALKGSLSHLDYLNKHWMSVPMWQSWSEWGRVAASVLLNVTVEDVIPTTNHLKSFTAILKRKYILSQSGSDGVTK</sequence>
<dbReference type="Proteomes" id="UP001150217">
    <property type="component" value="Unassembled WGS sequence"/>
</dbReference>
<proteinExistence type="predicted"/>